<accession>A0ABX4N6Y8</accession>
<evidence type="ECO:0000313" key="2">
    <source>
        <dbReference type="Proteomes" id="UP000231919"/>
    </source>
</evidence>
<protein>
    <submittedName>
        <fullName evidence="1">Uncharacterized protein</fullName>
    </submittedName>
</protein>
<proteinExistence type="predicted"/>
<keyword evidence="2" id="KW-1185">Reference proteome</keyword>
<dbReference type="Proteomes" id="UP000231919">
    <property type="component" value="Unassembled WGS sequence"/>
</dbReference>
<dbReference type="EMBL" id="NPDP01000027">
    <property type="protein sequence ID" value="PJZ29088.1"/>
    <property type="molecule type" value="Genomic_DNA"/>
</dbReference>
<gene>
    <name evidence="1" type="ORF">CH378_14475</name>
</gene>
<comment type="caution">
    <text evidence="1">The sequence shown here is derived from an EMBL/GenBank/DDBJ whole genome shotgun (WGS) entry which is preliminary data.</text>
</comment>
<organism evidence="1 2">
    <name type="scientific">Leptospira kmetyi</name>
    <dbReference type="NCBI Taxonomy" id="408139"/>
    <lineage>
        <taxon>Bacteria</taxon>
        <taxon>Pseudomonadati</taxon>
        <taxon>Spirochaetota</taxon>
        <taxon>Spirochaetia</taxon>
        <taxon>Leptospirales</taxon>
        <taxon>Leptospiraceae</taxon>
        <taxon>Leptospira</taxon>
    </lineage>
</organism>
<sequence length="130" mass="15510">MTFNDRFQNYLKHEDFETTVSSIKFLEHFKYFKIPANQYFSSDRFSTKNGSIIPIEDISFDKVNGKLQLHLQPKFAYIIYSSNNRKVNLASMFSKIDIHNENKQITIQNEEMIKYFSYNSNCDCNLFIFK</sequence>
<name>A0ABX4N6Y8_9LEPT</name>
<reference evidence="1 2" key="1">
    <citation type="submission" date="2017-07" db="EMBL/GenBank/DDBJ databases">
        <title>Leptospira spp. isolated from tropical soils.</title>
        <authorList>
            <person name="Thibeaux R."/>
            <person name="Iraola G."/>
            <person name="Ferres I."/>
            <person name="Bierque E."/>
            <person name="Girault D."/>
            <person name="Soupe-Gilbert M.-E."/>
            <person name="Picardeau M."/>
            <person name="Goarant C."/>
        </authorList>
    </citation>
    <scope>NUCLEOTIDE SEQUENCE [LARGE SCALE GENOMIC DNA]</scope>
    <source>
        <strain evidence="1 2">JW2-C-B1</strain>
    </source>
</reference>
<evidence type="ECO:0000313" key="1">
    <source>
        <dbReference type="EMBL" id="PJZ29088.1"/>
    </source>
</evidence>